<evidence type="ECO:0000313" key="2">
    <source>
        <dbReference type="EMBL" id="MCU4752342.1"/>
    </source>
</evidence>
<dbReference type="Gene3D" id="3.40.50.620">
    <property type="entry name" value="HUPs"/>
    <property type="match status" value="1"/>
</dbReference>
<protein>
    <submittedName>
        <fullName evidence="2">Universal stress protein</fullName>
    </submittedName>
</protein>
<evidence type="ECO:0000259" key="1">
    <source>
        <dbReference type="Pfam" id="PF00582"/>
    </source>
</evidence>
<organism evidence="2 3">
    <name type="scientific">Natronosalvus hydrolyticus</name>
    <dbReference type="NCBI Taxonomy" id="2979988"/>
    <lineage>
        <taxon>Archaea</taxon>
        <taxon>Methanobacteriati</taxon>
        <taxon>Methanobacteriota</taxon>
        <taxon>Stenosarchaea group</taxon>
        <taxon>Halobacteria</taxon>
        <taxon>Halobacteriales</taxon>
        <taxon>Natrialbaceae</taxon>
        <taxon>Natronosalvus</taxon>
    </lineage>
</organism>
<name>A0AAP2Z7Y1_9EURY</name>
<reference evidence="2 3" key="1">
    <citation type="submission" date="2022-09" db="EMBL/GenBank/DDBJ databases">
        <title>Enrichment on poylsaccharides allowed isolation of novel metabolic and taxonomic groups of Haloarchaea.</title>
        <authorList>
            <person name="Sorokin D.Y."/>
            <person name="Elcheninov A.G."/>
            <person name="Khizhniak T.V."/>
            <person name="Kolganova T.V."/>
            <person name="Kublanov I.V."/>
        </authorList>
    </citation>
    <scope>NUCLEOTIDE SEQUENCE [LARGE SCALE GENOMIC DNA]</scope>
    <source>
        <strain evidence="2 3">AArc-curdl1</strain>
    </source>
</reference>
<sequence length="150" mass="16162">MTLLVPFDNTPLSRAALEKATAFGDYRDESVLALTVIPDDVDYALERGWLYDHEAFDTDTIADRLEERVASISPAASFRSTVVNSDEPTATTTTMVVSEIRRTAAEEGVSVIFVGTENAGGVTTPLSSVGGPVATDSQSKYDVYIVRHAE</sequence>
<dbReference type="EMBL" id="JAOPJZ010000006">
    <property type="protein sequence ID" value="MCU4752342.1"/>
    <property type="molecule type" value="Genomic_DNA"/>
</dbReference>
<dbReference type="InterPro" id="IPR006016">
    <property type="entry name" value="UspA"/>
</dbReference>
<evidence type="ECO:0000313" key="3">
    <source>
        <dbReference type="Proteomes" id="UP001321047"/>
    </source>
</evidence>
<comment type="caution">
    <text evidence="2">The sequence shown here is derived from an EMBL/GenBank/DDBJ whole genome shotgun (WGS) entry which is preliminary data.</text>
</comment>
<proteinExistence type="predicted"/>
<dbReference type="InterPro" id="IPR014729">
    <property type="entry name" value="Rossmann-like_a/b/a_fold"/>
</dbReference>
<feature type="domain" description="UspA" evidence="1">
    <location>
        <begin position="2"/>
        <end position="135"/>
    </location>
</feature>
<dbReference type="RefSeq" id="WP_342808681.1">
    <property type="nucleotide sequence ID" value="NZ_JAOPJZ010000006.1"/>
</dbReference>
<gene>
    <name evidence="2" type="ORF">OB919_10135</name>
</gene>
<accession>A0AAP2Z7Y1</accession>
<dbReference type="SUPFAM" id="SSF52402">
    <property type="entry name" value="Adenine nucleotide alpha hydrolases-like"/>
    <property type="match status" value="1"/>
</dbReference>
<dbReference type="AlphaFoldDB" id="A0AAP2Z7Y1"/>
<dbReference type="Proteomes" id="UP001321047">
    <property type="component" value="Unassembled WGS sequence"/>
</dbReference>
<dbReference type="Pfam" id="PF00582">
    <property type="entry name" value="Usp"/>
    <property type="match status" value="1"/>
</dbReference>
<keyword evidence="3" id="KW-1185">Reference proteome</keyword>